<dbReference type="InterPro" id="IPR001296">
    <property type="entry name" value="Glyco_trans_1"/>
</dbReference>
<sequence>MHVFDGKHQGTRTYLKGIYSSLIQKAENHHFFLVAMNIDNLKNEFGVHDNVSYVQLKYHNKFYRLLIELPFLIRKHNIDYAHFQYVSPLFKYCKYIITTHDILFEQKEFKAFFPIKYRVINGLFFRYSAKKADVLLTVSEYSRKKISQIYNIPIDTIHVTPNAVENGFSKLDASVAYPETAKIILYVSRVEPRKNHLILIRAFLELELHKKGYKLVLIGSHDFPGKELQEFIDNNTERLRRSIIWKKDISFESIKHYYANCDLFVFPSFAEGFGIPVIEAMTFNRRIVISNHTAMKDFNLPLEFTFNPFDLEDLKVKIEQALLNKISNQELVYQDIISKYKWDKSANIILNLIS</sequence>
<reference evidence="5" key="1">
    <citation type="journal article" date="2019" name="Int. J. Syst. Evol. Microbiol.">
        <title>The Global Catalogue of Microorganisms (GCM) 10K type strain sequencing project: providing services to taxonomists for standard genome sequencing and annotation.</title>
        <authorList>
            <consortium name="The Broad Institute Genomics Platform"/>
            <consortium name="The Broad Institute Genome Sequencing Center for Infectious Disease"/>
            <person name="Wu L."/>
            <person name="Ma J."/>
        </authorList>
    </citation>
    <scope>NUCLEOTIDE SEQUENCE [LARGE SCALE GENOMIC DNA]</scope>
    <source>
        <strain evidence="5">JCM 18285</strain>
    </source>
</reference>
<feature type="domain" description="Glycosyl transferase family 1" evidence="2">
    <location>
        <begin position="173"/>
        <end position="332"/>
    </location>
</feature>
<dbReference type="SUPFAM" id="SSF53756">
    <property type="entry name" value="UDP-Glycosyltransferase/glycogen phosphorylase"/>
    <property type="match status" value="1"/>
</dbReference>
<evidence type="ECO:0000313" key="5">
    <source>
        <dbReference type="Proteomes" id="UP001501302"/>
    </source>
</evidence>
<comment type="caution">
    <text evidence="4">The sequence shown here is derived from an EMBL/GenBank/DDBJ whole genome shotgun (WGS) entry which is preliminary data.</text>
</comment>
<dbReference type="Gene3D" id="3.40.50.2000">
    <property type="entry name" value="Glycogen Phosphorylase B"/>
    <property type="match status" value="2"/>
</dbReference>
<feature type="domain" description="Glycosyltransferase subfamily 4-like N-terminal" evidence="3">
    <location>
        <begin position="27"/>
        <end position="165"/>
    </location>
</feature>
<dbReference type="Pfam" id="PF13439">
    <property type="entry name" value="Glyco_transf_4"/>
    <property type="match status" value="1"/>
</dbReference>
<protein>
    <submittedName>
        <fullName evidence="4">Glycosyltransferase family 1 protein</fullName>
    </submittedName>
</protein>
<dbReference type="CDD" id="cd03809">
    <property type="entry name" value="GT4_MtfB-like"/>
    <property type="match status" value="1"/>
</dbReference>
<name>A0ABP9GFR9_9FLAO</name>
<proteinExistence type="predicted"/>
<keyword evidence="1" id="KW-0808">Transferase</keyword>
<dbReference type="PANTHER" id="PTHR46401">
    <property type="entry name" value="GLYCOSYLTRANSFERASE WBBK-RELATED"/>
    <property type="match status" value="1"/>
</dbReference>
<gene>
    <name evidence="4" type="ORF">GCM10023314_13600</name>
</gene>
<accession>A0ABP9GFR9</accession>
<dbReference type="Pfam" id="PF00534">
    <property type="entry name" value="Glycos_transf_1"/>
    <property type="match status" value="1"/>
</dbReference>
<evidence type="ECO:0000259" key="3">
    <source>
        <dbReference type="Pfam" id="PF13439"/>
    </source>
</evidence>
<dbReference type="EMBL" id="BAABJJ010000014">
    <property type="protein sequence ID" value="GAA4941862.1"/>
    <property type="molecule type" value="Genomic_DNA"/>
</dbReference>
<keyword evidence="5" id="KW-1185">Reference proteome</keyword>
<dbReference type="PANTHER" id="PTHR46401:SF2">
    <property type="entry name" value="GLYCOSYLTRANSFERASE WBBK-RELATED"/>
    <property type="match status" value="1"/>
</dbReference>
<evidence type="ECO:0000313" key="4">
    <source>
        <dbReference type="EMBL" id="GAA4941862.1"/>
    </source>
</evidence>
<evidence type="ECO:0000259" key="2">
    <source>
        <dbReference type="Pfam" id="PF00534"/>
    </source>
</evidence>
<evidence type="ECO:0000256" key="1">
    <source>
        <dbReference type="ARBA" id="ARBA00022679"/>
    </source>
</evidence>
<dbReference type="Proteomes" id="UP001501302">
    <property type="component" value="Unassembled WGS sequence"/>
</dbReference>
<dbReference type="InterPro" id="IPR028098">
    <property type="entry name" value="Glyco_trans_4-like_N"/>
</dbReference>
<organism evidence="4 5">
    <name type="scientific">Algibacter agarivorans</name>
    <dbReference type="NCBI Taxonomy" id="1109741"/>
    <lineage>
        <taxon>Bacteria</taxon>
        <taxon>Pseudomonadati</taxon>
        <taxon>Bacteroidota</taxon>
        <taxon>Flavobacteriia</taxon>
        <taxon>Flavobacteriales</taxon>
        <taxon>Flavobacteriaceae</taxon>
        <taxon>Algibacter</taxon>
    </lineage>
</organism>